<gene>
    <name evidence="1" type="ORF">MLD38_036551</name>
</gene>
<proteinExistence type="predicted"/>
<evidence type="ECO:0000313" key="1">
    <source>
        <dbReference type="EMBL" id="KAI4311674.1"/>
    </source>
</evidence>
<name>A0ACB9LLW9_9MYRT</name>
<sequence>MQGNRGGSHPSFESDFPFPEFGRPFPGFEGFGGLGRQRSLVSTFFEGRDPFDNPFFTNPFGGMFESNFFGARGSPLMDMLPPPTMIVNHSRAPERTGPIIEELNSDEEKEESGDNRKENPRKHGRSSWGPDPEDADNEVRRSKYVHHGSDFGSGPSDTKLQTQGPSFTFHSSSVSYGGANGTYYTSSMTRQSGINGVVFEECKEADSSTMQATHRISRGIHNKGHSVTRKLGSDGKVDTIQTLHNLNEDQLPQFEKNWNGNAGRHLPRWSEDVNRHGSYINQGGYALPSTQHQAVRPNARERAQLLQGQHSGSIVIDAGAKNGRARQRGRGQVQP</sequence>
<reference evidence="2" key="1">
    <citation type="journal article" date="2023" name="Front. Plant Sci.">
        <title>Chromosomal-level genome assembly of Melastoma candidum provides insights into trichome evolution.</title>
        <authorList>
            <person name="Zhong Y."/>
            <person name="Wu W."/>
            <person name="Sun C."/>
            <person name="Zou P."/>
            <person name="Liu Y."/>
            <person name="Dai S."/>
            <person name="Zhou R."/>
        </authorList>
    </citation>
    <scope>NUCLEOTIDE SEQUENCE [LARGE SCALE GENOMIC DNA]</scope>
</reference>
<evidence type="ECO:0000313" key="2">
    <source>
        <dbReference type="Proteomes" id="UP001057402"/>
    </source>
</evidence>
<organism evidence="1 2">
    <name type="scientific">Melastoma candidum</name>
    <dbReference type="NCBI Taxonomy" id="119954"/>
    <lineage>
        <taxon>Eukaryota</taxon>
        <taxon>Viridiplantae</taxon>
        <taxon>Streptophyta</taxon>
        <taxon>Embryophyta</taxon>
        <taxon>Tracheophyta</taxon>
        <taxon>Spermatophyta</taxon>
        <taxon>Magnoliopsida</taxon>
        <taxon>eudicotyledons</taxon>
        <taxon>Gunneridae</taxon>
        <taxon>Pentapetalae</taxon>
        <taxon>rosids</taxon>
        <taxon>malvids</taxon>
        <taxon>Myrtales</taxon>
        <taxon>Melastomataceae</taxon>
        <taxon>Melastomatoideae</taxon>
        <taxon>Melastomateae</taxon>
        <taxon>Melastoma</taxon>
    </lineage>
</organism>
<accession>A0ACB9LLW9</accession>
<dbReference type="EMBL" id="CM042890">
    <property type="protein sequence ID" value="KAI4311674.1"/>
    <property type="molecule type" value="Genomic_DNA"/>
</dbReference>
<comment type="caution">
    <text evidence="1">The sequence shown here is derived from an EMBL/GenBank/DDBJ whole genome shotgun (WGS) entry which is preliminary data.</text>
</comment>
<keyword evidence="2" id="KW-1185">Reference proteome</keyword>
<dbReference type="Proteomes" id="UP001057402">
    <property type="component" value="Chromosome 11"/>
</dbReference>
<protein>
    <submittedName>
        <fullName evidence="1">Uncharacterized protein</fullName>
    </submittedName>
</protein>